<gene>
    <name evidence="2" type="ORF">B4135_0574</name>
</gene>
<organism evidence="2 3">
    <name type="scientific">Caldibacillus debilis</name>
    <dbReference type="NCBI Taxonomy" id="301148"/>
    <lineage>
        <taxon>Bacteria</taxon>
        <taxon>Bacillati</taxon>
        <taxon>Bacillota</taxon>
        <taxon>Bacilli</taxon>
        <taxon>Bacillales</taxon>
        <taxon>Bacillaceae</taxon>
        <taxon>Caldibacillus</taxon>
    </lineage>
</organism>
<accession>A0A150MAK2</accession>
<evidence type="ECO:0000313" key="3">
    <source>
        <dbReference type="Proteomes" id="UP000075683"/>
    </source>
</evidence>
<evidence type="ECO:0000256" key="1">
    <source>
        <dbReference type="SAM" id="Phobius"/>
    </source>
</evidence>
<evidence type="ECO:0000313" key="2">
    <source>
        <dbReference type="EMBL" id="KYD21239.1"/>
    </source>
</evidence>
<feature type="transmembrane region" description="Helical" evidence="1">
    <location>
        <begin position="6"/>
        <end position="27"/>
    </location>
</feature>
<reference evidence="2 3" key="1">
    <citation type="submission" date="2016-01" db="EMBL/GenBank/DDBJ databases">
        <title>Draft Genome Sequences of Seven Thermophilic Sporeformers Isolated from Foods.</title>
        <authorList>
            <person name="Berendsen E.M."/>
            <person name="Wells-Bennik M.H."/>
            <person name="Krawcyk A.O."/>
            <person name="De Jong A."/>
            <person name="Holsappel S."/>
            <person name="Eijlander R.T."/>
            <person name="Kuipers O.P."/>
        </authorList>
    </citation>
    <scope>NUCLEOTIDE SEQUENCE [LARGE SCALE GENOMIC DNA]</scope>
    <source>
        <strain evidence="2 3">B4135</strain>
    </source>
</reference>
<sequence length="293" mass="33802">MKGKQWITGILLGLVVVVFIVYELGVFQHTQGGGAEKNQSGKGENININEAIDEQIENNSEYPDKEAIVKKIIHGYQNFTTLEGEYEIYSPDPVPTVSKTRYAIDAEKQKSIRILYDNNEKISTVIWDEKQLKCMTFNETERTYTEYEMQKTKKNEKEDKELGKFERLYGSRASVERELFLAGGFVVSSEYVLYLMDFRNWDYHEGKCMDLPCYQLQGKITDSGDMNGPFEMQVEKNTGTVIGFKVFDDQKRVKYSLTTKMIKIDQPLDETLFTKGTAGYKKLEPMDPSDFDF</sequence>
<dbReference type="AlphaFoldDB" id="A0A150MAK2"/>
<dbReference type="STRING" id="301148.B4135_0574"/>
<proteinExistence type="predicted"/>
<protein>
    <submittedName>
        <fullName evidence="2">Uncharacterized protein</fullName>
    </submittedName>
</protein>
<keyword evidence="1" id="KW-0812">Transmembrane</keyword>
<keyword evidence="1" id="KW-1133">Transmembrane helix</keyword>
<dbReference type="RefSeq" id="WP_061568316.1">
    <property type="nucleotide sequence ID" value="NZ_LQYT01000021.1"/>
</dbReference>
<dbReference type="EMBL" id="LQYT01000021">
    <property type="protein sequence ID" value="KYD21239.1"/>
    <property type="molecule type" value="Genomic_DNA"/>
</dbReference>
<comment type="caution">
    <text evidence="2">The sequence shown here is derived from an EMBL/GenBank/DDBJ whole genome shotgun (WGS) entry which is preliminary data.</text>
</comment>
<dbReference type="OrthoDB" id="2943094at2"/>
<keyword evidence="1" id="KW-0472">Membrane</keyword>
<dbReference type="Proteomes" id="UP000075683">
    <property type="component" value="Unassembled WGS sequence"/>
</dbReference>
<name>A0A150MAK2_9BACI</name>